<keyword evidence="4" id="KW-0406">Ion transport</keyword>
<dbReference type="OrthoDB" id="161814at2759"/>
<evidence type="ECO:0000256" key="5">
    <source>
        <dbReference type="SAM" id="MobiDB-lite"/>
    </source>
</evidence>
<dbReference type="PANTHER" id="PTHR12483">
    <property type="entry name" value="SOLUTE CARRIER FAMILY 31 COPPER TRANSPORTERS"/>
    <property type="match status" value="1"/>
</dbReference>
<dbReference type="InterPro" id="IPR007274">
    <property type="entry name" value="Cop_transporter"/>
</dbReference>
<reference evidence="6 7" key="1">
    <citation type="submission" date="2020-02" db="EMBL/GenBank/DDBJ databases">
        <authorList>
            <person name="Ferguson B K."/>
        </authorList>
    </citation>
    <scope>NUCLEOTIDE SEQUENCE [LARGE SCALE GENOMIC DNA]</scope>
</reference>
<accession>A0A6H5J1Z2</accession>
<feature type="transmembrane region" description="Helical" evidence="4">
    <location>
        <begin position="181"/>
        <end position="199"/>
    </location>
</feature>
<feature type="region of interest" description="Disordered" evidence="5">
    <location>
        <begin position="1"/>
        <end position="26"/>
    </location>
</feature>
<keyword evidence="4" id="KW-0186">Copper</keyword>
<gene>
    <name evidence="6" type="ORF">TBRA_LOCUS15612</name>
</gene>
<keyword evidence="4" id="KW-0187">Copper transport</keyword>
<dbReference type="GO" id="GO:0016020">
    <property type="term" value="C:membrane"/>
    <property type="evidence" value="ECO:0007669"/>
    <property type="project" value="UniProtKB-SubCell"/>
</dbReference>
<feature type="transmembrane region" description="Helical" evidence="4">
    <location>
        <begin position="125"/>
        <end position="145"/>
    </location>
</feature>
<dbReference type="PANTHER" id="PTHR12483:SF115">
    <property type="entry name" value="COPPER TRANSPORT PROTEIN"/>
    <property type="match status" value="1"/>
</dbReference>
<evidence type="ECO:0000313" key="6">
    <source>
        <dbReference type="EMBL" id="CAB0044024.1"/>
    </source>
</evidence>
<keyword evidence="3 4" id="KW-0472">Membrane</keyword>
<dbReference type="GO" id="GO:0005375">
    <property type="term" value="F:copper ion transmembrane transporter activity"/>
    <property type="evidence" value="ECO:0007669"/>
    <property type="project" value="UniProtKB-UniRule"/>
</dbReference>
<keyword evidence="2 4" id="KW-1133">Transmembrane helix</keyword>
<keyword evidence="7" id="KW-1185">Reference proteome</keyword>
<keyword evidence="4" id="KW-0813">Transport</keyword>
<name>A0A6H5J1Z2_9HYME</name>
<evidence type="ECO:0000256" key="2">
    <source>
        <dbReference type="ARBA" id="ARBA00022989"/>
    </source>
</evidence>
<sequence length="239" mass="25964">MSHHDHIEHQAGGMADHGMHGGMHGGMDHSQPMMPQFNSTLMQAIGGAIVATTTPMTMMNHDGHHGAGHDAHAGHAGHAGHDAAAGLHEPSMCSGSSGHMHGMSMAFHGGYCETILFEGWKISSLGGLIGSIIGIVIMAALYEGLKYYREYLFWKDLQLAAVSMLGEVVHRQPPTMLSWMHAFQTSLHIVQIILSYFLMLIFMTYNSWLCAAVVVGAAIGYFLFGWKKSVIVDVTEHCH</sequence>
<proteinExistence type="inferred from homology"/>
<feature type="transmembrane region" description="Helical" evidence="4">
    <location>
        <begin position="205"/>
        <end position="224"/>
    </location>
</feature>
<protein>
    <recommendedName>
        <fullName evidence="4">Copper transport protein</fullName>
    </recommendedName>
</protein>
<keyword evidence="1 4" id="KW-0812">Transmembrane</keyword>
<organism evidence="6 7">
    <name type="scientific">Trichogramma brassicae</name>
    <dbReference type="NCBI Taxonomy" id="86971"/>
    <lineage>
        <taxon>Eukaryota</taxon>
        <taxon>Metazoa</taxon>
        <taxon>Ecdysozoa</taxon>
        <taxon>Arthropoda</taxon>
        <taxon>Hexapoda</taxon>
        <taxon>Insecta</taxon>
        <taxon>Pterygota</taxon>
        <taxon>Neoptera</taxon>
        <taxon>Endopterygota</taxon>
        <taxon>Hymenoptera</taxon>
        <taxon>Apocrita</taxon>
        <taxon>Proctotrupomorpha</taxon>
        <taxon>Chalcidoidea</taxon>
        <taxon>Trichogrammatidae</taxon>
        <taxon>Trichogramma</taxon>
    </lineage>
</organism>
<dbReference type="Proteomes" id="UP000479190">
    <property type="component" value="Unassembled WGS sequence"/>
</dbReference>
<evidence type="ECO:0000256" key="3">
    <source>
        <dbReference type="ARBA" id="ARBA00023136"/>
    </source>
</evidence>
<evidence type="ECO:0000256" key="4">
    <source>
        <dbReference type="RuleBase" id="RU367022"/>
    </source>
</evidence>
<dbReference type="AlphaFoldDB" id="A0A6H5J1Z2"/>
<dbReference type="EMBL" id="CADCXV010001377">
    <property type="protein sequence ID" value="CAB0044024.1"/>
    <property type="molecule type" value="Genomic_DNA"/>
</dbReference>
<comment type="subcellular location">
    <subcellularLocation>
        <location evidence="4">Membrane</location>
        <topology evidence="4">Multi-pass membrane protein</topology>
    </subcellularLocation>
</comment>
<comment type="similarity">
    <text evidence="4">Belongs to the copper transporter (Ctr) (TC 1.A.56) family. SLC31A subfamily.</text>
</comment>
<evidence type="ECO:0000313" key="7">
    <source>
        <dbReference type="Proteomes" id="UP000479190"/>
    </source>
</evidence>
<dbReference type="Pfam" id="PF04145">
    <property type="entry name" value="Ctr"/>
    <property type="match status" value="1"/>
</dbReference>
<evidence type="ECO:0000256" key="1">
    <source>
        <dbReference type="ARBA" id="ARBA00022692"/>
    </source>
</evidence>